<comment type="caution">
    <text evidence="2">The sequence shown here is derived from an EMBL/GenBank/DDBJ whole genome shotgun (WGS) entry which is preliminary data.</text>
</comment>
<accession>A0A418WGW5</accession>
<gene>
    <name evidence="2" type="ORF">D3874_21790</name>
</gene>
<keyword evidence="3" id="KW-1185">Reference proteome</keyword>
<organism evidence="2 3">
    <name type="scientific">Oleomonas cavernae</name>
    <dbReference type="NCBI Taxonomy" id="2320859"/>
    <lineage>
        <taxon>Bacteria</taxon>
        <taxon>Pseudomonadati</taxon>
        <taxon>Pseudomonadota</taxon>
        <taxon>Alphaproteobacteria</taxon>
        <taxon>Acetobacterales</taxon>
        <taxon>Acetobacteraceae</taxon>
        <taxon>Oleomonas</taxon>
    </lineage>
</organism>
<evidence type="ECO:0000313" key="3">
    <source>
        <dbReference type="Proteomes" id="UP000284605"/>
    </source>
</evidence>
<proteinExistence type="predicted"/>
<dbReference type="Proteomes" id="UP000284605">
    <property type="component" value="Unassembled WGS sequence"/>
</dbReference>
<dbReference type="AlphaFoldDB" id="A0A418WGW5"/>
<evidence type="ECO:0000313" key="2">
    <source>
        <dbReference type="EMBL" id="RJF89277.1"/>
    </source>
</evidence>
<evidence type="ECO:0000256" key="1">
    <source>
        <dbReference type="SAM" id="MobiDB-lite"/>
    </source>
</evidence>
<feature type="region of interest" description="Disordered" evidence="1">
    <location>
        <begin position="32"/>
        <end position="61"/>
    </location>
</feature>
<sequence>MLLPSLLAPLSRVFLDKLLGGQALEYRRHGAGIEPQAIRQGQDGEVASGSGRAQDDELAVD</sequence>
<dbReference type="EMBL" id="QYUK01000011">
    <property type="protein sequence ID" value="RJF89277.1"/>
    <property type="molecule type" value="Genomic_DNA"/>
</dbReference>
<reference evidence="2 3" key="1">
    <citation type="submission" date="2018-09" db="EMBL/GenBank/DDBJ databases">
        <authorList>
            <person name="Zhu H."/>
        </authorList>
    </citation>
    <scope>NUCLEOTIDE SEQUENCE [LARGE SCALE GENOMIC DNA]</scope>
    <source>
        <strain evidence="2 3">K1W22B-8</strain>
    </source>
</reference>
<name>A0A418WGW5_9PROT</name>
<protein>
    <submittedName>
        <fullName evidence="2">Uncharacterized protein</fullName>
    </submittedName>
</protein>